<accession>A0A1Q9BU83</accession>
<evidence type="ECO:0000256" key="1">
    <source>
        <dbReference type="SAM" id="MobiDB-lite"/>
    </source>
</evidence>
<evidence type="ECO:0000313" key="3">
    <source>
        <dbReference type="Proteomes" id="UP000186817"/>
    </source>
</evidence>
<organism evidence="2 3">
    <name type="scientific">Symbiodinium microadriaticum</name>
    <name type="common">Dinoflagellate</name>
    <name type="synonym">Zooxanthella microadriatica</name>
    <dbReference type="NCBI Taxonomy" id="2951"/>
    <lineage>
        <taxon>Eukaryota</taxon>
        <taxon>Sar</taxon>
        <taxon>Alveolata</taxon>
        <taxon>Dinophyceae</taxon>
        <taxon>Suessiales</taxon>
        <taxon>Symbiodiniaceae</taxon>
        <taxon>Symbiodinium</taxon>
    </lineage>
</organism>
<dbReference type="AlphaFoldDB" id="A0A1Q9BU83"/>
<dbReference type="EMBL" id="LSRX01004064">
    <property type="protein sequence ID" value="OLP74239.1"/>
    <property type="molecule type" value="Genomic_DNA"/>
</dbReference>
<name>A0A1Q9BU83_SYMMI</name>
<comment type="caution">
    <text evidence="2">The sequence shown here is derived from an EMBL/GenBank/DDBJ whole genome shotgun (WGS) entry which is preliminary data.</text>
</comment>
<protein>
    <submittedName>
        <fullName evidence="2">Uncharacterized protein</fullName>
    </submittedName>
</protein>
<gene>
    <name evidence="2" type="ORF">AK812_SmicGene46286</name>
</gene>
<evidence type="ECO:0000313" key="2">
    <source>
        <dbReference type="EMBL" id="OLP74239.1"/>
    </source>
</evidence>
<keyword evidence="3" id="KW-1185">Reference proteome</keyword>
<sequence>MLANLIQFPSASRTPQHSETGALRSRGGLFGVLEADEHADEEFCPDVIDWHPSVKSLLDSVSRRGARVRNTPGAWLFSGTALT</sequence>
<feature type="region of interest" description="Disordered" evidence="1">
    <location>
        <begin position="1"/>
        <end position="23"/>
    </location>
</feature>
<dbReference type="Proteomes" id="UP000186817">
    <property type="component" value="Unassembled WGS sequence"/>
</dbReference>
<reference evidence="2 3" key="1">
    <citation type="submission" date="2016-02" db="EMBL/GenBank/DDBJ databases">
        <title>Genome analysis of coral dinoflagellate symbionts highlights evolutionary adaptations to a symbiotic lifestyle.</title>
        <authorList>
            <person name="Aranda M."/>
            <person name="Li Y."/>
            <person name="Liew Y.J."/>
            <person name="Baumgarten S."/>
            <person name="Simakov O."/>
            <person name="Wilson M."/>
            <person name="Piel J."/>
            <person name="Ashoor H."/>
            <person name="Bougouffa S."/>
            <person name="Bajic V.B."/>
            <person name="Ryu T."/>
            <person name="Ravasi T."/>
            <person name="Bayer T."/>
            <person name="Micklem G."/>
            <person name="Kim H."/>
            <person name="Bhak J."/>
            <person name="Lajeunesse T.C."/>
            <person name="Voolstra C.R."/>
        </authorList>
    </citation>
    <scope>NUCLEOTIDE SEQUENCE [LARGE SCALE GENOMIC DNA]</scope>
    <source>
        <strain evidence="2 3">CCMP2467</strain>
    </source>
</reference>
<proteinExistence type="predicted"/>
<feature type="compositionally biased region" description="Polar residues" evidence="1">
    <location>
        <begin position="7"/>
        <end position="19"/>
    </location>
</feature>